<feature type="coiled-coil region" evidence="1">
    <location>
        <begin position="15"/>
        <end position="56"/>
    </location>
</feature>
<keyword evidence="1" id="KW-0175">Coiled coil</keyword>
<protein>
    <recommendedName>
        <fullName evidence="4">BZIP domain-containing protein</fullName>
    </recommendedName>
</protein>
<dbReference type="AlphaFoldDB" id="A0ABD3FE05"/>
<sequence>MARKPRAEAHRLKNHECMRKIRQRQRLEVQELQRNVEQLEQQYAELSDNASAKAQDIRLITDSGLDYTEAVAVAKQLGADKMMLQTQLMQKAAWRRQLQRILDFETSDIASTPQPPGIVNVRINALDEVQAHEELGFQPLDEWTLTQTIVENKREIHHVETRLLQPSIFDASDDMRTHRMQAFGWDIVQRVENSVMEFVFTKKFVGLNVLEIMQKTWNSYMLLDEFKKIKAETQRLQMLQQVNQNALVFVRDVGSPSDISLFRSVFAHFFIESTADDGTRYVLSTQSVSTKYPRQPSELEVSGKLAWANLSLSIEALDVVDQSTGETYQRIRWVGRTDYCSEEHAQRDAADTLQSMLRWEMLLVAPALTLASLSID</sequence>
<accession>A0ABD3FE05</accession>
<evidence type="ECO:0000313" key="2">
    <source>
        <dbReference type="EMBL" id="KAL3664647.1"/>
    </source>
</evidence>
<evidence type="ECO:0008006" key="4">
    <source>
        <dbReference type="Google" id="ProtNLM"/>
    </source>
</evidence>
<dbReference type="EMBL" id="JBIMZQ010000023">
    <property type="protein sequence ID" value="KAL3664647.1"/>
    <property type="molecule type" value="Genomic_DNA"/>
</dbReference>
<proteinExistence type="predicted"/>
<dbReference type="CDD" id="cd14686">
    <property type="entry name" value="bZIP"/>
    <property type="match status" value="1"/>
</dbReference>
<evidence type="ECO:0000313" key="3">
    <source>
        <dbReference type="Proteomes" id="UP001632037"/>
    </source>
</evidence>
<dbReference type="Proteomes" id="UP001632037">
    <property type="component" value="Unassembled WGS sequence"/>
</dbReference>
<gene>
    <name evidence="2" type="ORF">V7S43_010396</name>
</gene>
<reference evidence="2 3" key="1">
    <citation type="submission" date="2024-09" db="EMBL/GenBank/DDBJ databases">
        <title>Genome sequencing and assembly of Phytophthora oleae, isolate VK10A, causative agent of rot of olive drupes.</title>
        <authorList>
            <person name="Conti Taguali S."/>
            <person name="Riolo M."/>
            <person name="La Spada F."/>
            <person name="Cacciola S.O."/>
            <person name="Dionisio G."/>
        </authorList>
    </citation>
    <scope>NUCLEOTIDE SEQUENCE [LARGE SCALE GENOMIC DNA]</scope>
    <source>
        <strain evidence="2 3">VK10A</strain>
    </source>
</reference>
<name>A0ABD3FE05_9STRA</name>
<organism evidence="2 3">
    <name type="scientific">Phytophthora oleae</name>
    <dbReference type="NCBI Taxonomy" id="2107226"/>
    <lineage>
        <taxon>Eukaryota</taxon>
        <taxon>Sar</taxon>
        <taxon>Stramenopiles</taxon>
        <taxon>Oomycota</taxon>
        <taxon>Peronosporomycetes</taxon>
        <taxon>Peronosporales</taxon>
        <taxon>Peronosporaceae</taxon>
        <taxon>Phytophthora</taxon>
    </lineage>
</organism>
<keyword evidence="3" id="KW-1185">Reference proteome</keyword>
<evidence type="ECO:0000256" key="1">
    <source>
        <dbReference type="SAM" id="Coils"/>
    </source>
</evidence>
<comment type="caution">
    <text evidence="2">The sequence shown here is derived from an EMBL/GenBank/DDBJ whole genome shotgun (WGS) entry which is preliminary data.</text>
</comment>